<dbReference type="Pfam" id="PF14541">
    <property type="entry name" value="TAXi_C"/>
    <property type="match status" value="1"/>
</dbReference>
<reference evidence="2" key="1">
    <citation type="submission" date="2020-10" db="EMBL/GenBank/DDBJ databases">
        <authorList>
            <person name="Han B."/>
            <person name="Lu T."/>
            <person name="Zhao Q."/>
            <person name="Huang X."/>
            <person name="Zhao Y."/>
        </authorList>
    </citation>
    <scope>NUCLEOTIDE SEQUENCE</scope>
</reference>
<dbReference type="PROSITE" id="PS51767">
    <property type="entry name" value="PEPTIDASE_A1"/>
    <property type="match status" value="1"/>
</dbReference>
<dbReference type="InterPro" id="IPR021109">
    <property type="entry name" value="Peptidase_aspartic_dom_sf"/>
</dbReference>
<name>A0A811RAT2_9POAL</name>
<protein>
    <recommendedName>
        <fullName evidence="1">Peptidase A1 domain-containing protein</fullName>
    </recommendedName>
</protein>
<proteinExistence type="predicted"/>
<keyword evidence="3" id="KW-1185">Reference proteome</keyword>
<dbReference type="InterPro" id="IPR032799">
    <property type="entry name" value="TAXi_C"/>
</dbReference>
<dbReference type="InterPro" id="IPR033121">
    <property type="entry name" value="PEPTIDASE_A1"/>
</dbReference>
<evidence type="ECO:0000313" key="3">
    <source>
        <dbReference type="Proteomes" id="UP000604825"/>
    </source>
</evidence>
<sequence length="78" mass="8451">MTNLCWPSSGGPFGFFDTCYSVRGLNYLIPVYSKGTMCFAFAGSGDRGVSIFGNIQLQGFRVVHDVDGQRVGFVPNSC</sequence>
<organism evidence="2 3">
    <name type="scientific">Miscanthus lutarioriparius</name>
    <dbReference type="NCBI Taxonomy" id="422564"/>
    <lineage>
        <taxon>Eukaryota</taxon>
        <taxon>Viridiplantae</taxon>
        <taxon>Streptophyta</taxon>
        <taxon>Embryophyta</taxon>
        <taxon>Tracheophyta</taxon>
        <taxon>Spermatophyta</taxon>
        <taxon>Magnoliopsida</taxon>
        <taxon>Liliopsida</taxon>
        <taxon>Poales</taxon>
        <taxon>Poaceae</taxon>
        <taxon>PACMAD clade</taxon>
        <taxon>Panicoideae</taxon>
        <taxon>Andropogonodae</taxon>
        <taxon>Andropogoneae</taxon>
        <taxon>Saccharinae</taxon>
        <taxon>Miscanthus</taxon>
    </lineage>
</organism>
<dbReference type="Gene3D" id="2.40.70.10">
    <property type="entry name" value="Acid Proteases"/>
    <property type="match status" value="1"/>
</dbReference>
<dbReference type="Proteomes" id="UP000604825">
    <property type="component" value="Unassembled WGS sequence"/>
</dbReference>
<accession>A0A811RAT2</accession>
<dbReference type="AlphaFoldDB" id="A0A811RAT2"/>
<dbReference type="OrthoDB" id="2747330at2759"/>
<dbReference type="EMBL" id="CAJGYO010000014">
    <property type="protein sequence ID" value="CAD6267116.1"/>
    <property type="molecule type" value="Genomic_DNA"/>
</dbReference>
<comment type="caution">
    <text evidence="2">The sequence shown here is derived from an EMBL/GenBank/DDBJ whole genome shotgun (WGS) entry which is preliminary data.</text>
</comment>
<evidence type="ECO:0000259" key="1">
    <source>
        <dbReference type="PROSITE" id="PS51767"/>
    </source>
</evidence>
<dbReference type="SUPFAM" id="SSF50630">
    <property type="entry name" value="Acid proteases"/>
    <property type="match status" value="1"/>
</dbReference>
<evidence type="ECO:0000313" key="2">
    <source>
        <dbReference type="EMBL" id="CAD6267116.1"/>
    </source>
</evidence>
<feature type="domain" description="Peptidase A1" evidence="1">
    <location>
        <begin position="1"/>
        <end position="74"/>
    </location>
</feature>
<gene>
    <name evidence="2" type="ORF">NCGR_LOCUS50421</name>
</gene>